<proteinExistence type="predicted"/>
<organism evidence="1">
    <name type="scientific">Siphoviridae sp. ctAvy12</name>
    <dbReference type="NCBI Taxonomy" id="2825371"/>
    <lineage>
        <taxon>Viruses</taxon>
        <taxon>Duplodnaviria</taxon>
        <taxon>Heunggongvirae</taxon>
        <taxon>Uroviricota</taxon>
        <taxon>Caudoviricetes</taxon>
    </lineage>
</organism>
<protein>
    <submittedName>
        <fullName evidence="1">Uncharacterized protein</fullName>
    </submittedName>
</protein>
<sequence>MWSVYILQAVAILLRSEKSSGGSYFDNVKRDNVNYSAKNIQMCL</sequence>
<reference evidence="1" key="1">
    <citation type="journal article" date="2021" name="Proc. Natl. Acad. Sci. U.S.A.">
        <title>A Catalog of Tens of Thousands of Viruses from Human Metagenomes Reveals Hidden Associations with Chronic Diseases.</title>
        <authorList>
            <person name="Tisza M.J."/>
            <person name="Buck C.B."/>
        </authorList>
    </citation>
    <scope>NUCLEOTIDE SEQUENCE</scope>
    <source>
        <strain evidence="1">CtAvy12</strain>
    </source>
</reference>
<evidence type="ECO:0000313" key="1">
    <source>
        <dbReference type="EMBL" id="DAF97252.1"/>
    </source>
</evidence>
<name>A0A8S5US75_9CAUD</name>
<dbReference type="EMBL" id="BK016129">
    <property type="protein sequence ID" value="DAF97252.1"/>
    <property type="molecule type" value="Genomic_DNA"/>
</dbReference>
<accession>A0A8S5US75</accession>